<dbReference type="KEGG" id="pgm:PGRAT_11280"/>
<feature type="domain" description="Major facilitator superfamily (MFS) profile" evidence="8">
    <location>
        <begin position="1"/>
        <end position="412"/>
    </location>
</feature>
<dbReference type="Pfam" id="PF11700">
    <property type="entry name" value="ATG22"/>
    <property type="match status" value="1"/>
</dbReference>
<evidence type="ECO:0000256" key="1">
    <source>
        <dbReference type="ARBA" id="ARBA00004651"/>
    </source>
</evidence>
<feature type="transmembrane region" description="Helical" evidence="7">
    <location>
        <begin position="46"/>
        <end position="68"/>
    </location>
</feature>
<evidence type="ECO:0000256" key="5">
    <source>
        <dbReference type="ARBA" id="ARBA00023136"/>
    </source>
</evidence>
<proteinExistence type="predicted"/>
<dbReference type="PANTHER" id="PTHR23519:SF1">
    <property type="entry name" value="AUTOPHAGY-RELATED PROTEIN 22"/>
    <property type="match status" value="1"/>
</dbReference>
<evidence type="ECO:0000256" key="7">
    <source>
        <dbReference type="SAM" id="Phobius"/>
    </source>
</evidence>
<feature type="region of interest" description="Disordered" evidence="6">
    <location>
        <begin position="418"/>
        <end position="441"/>
    </location>
</feature>
<keyword evidence="2" id="KW-0813">Transport</keyword>
<evidence type="ECO:0000313" key="10">
    <source>
        <dbReference type="Proteomes" id="UP000029500"/>
    </source>
</evidence>
<dbReference type="AlphaFoldDB" id="A0A089M6X9"/>
<dbReference type="Gene3D" id="1.20.1250.20">
    <property type="entry name" value="MFS general substrate transporter like domains"/>
    <property type="match status" value="1"/>
</dbReference>
<dbReference type="EMBL" id="CP009287">
    <property type="protein sequence ID" value="AIQ68135.1"/>
    <property type="molecule type" value="Genomic_DNA"/>
</dbReference>
<protein>
    <submittedName>
        <fullName evidence="9">MFS transporter</fullName>
    </submittedName>
</protein>
<organism evidence="9 10">
    <name type="scientific">Paenibacillus graminis</name>
    <dbReference type="NCBI Taxonomy" id="189425"/>
    <lineage>
        <taxon>Bacteria</taxon>
        <taxon>Bacillati</taxon>
        <taxon>Bacillota</taxon>
        <taxon>Bacilli</taxon>
        <taxon>Bacillales</taxon>
        <taxon>Paenibacillaceae</taxon>
        <taxon>Paenibacillus</taxon>
    </lineage>
</organism>
<dbReference type="HOGENOM" id="CLU_017518_3_0_9"/>
<dbReference type="InterPro" id="IPR020846">
    <property type="entry name" value="MFS_dom"/>
</dbReference>
<keyword evidence="4 7" id="KW-1133">Transmembrane helix</keyword>
<feature type="transmembrane region" description="Helical" evidence="7">
    <location>
        <begin position="176"/>
        <end position="197"/>
    </location>
</feature>
<comment type="subcellular location">
    <subcellularLocation>
        <location evidence="1">Cell membrane</location>
        <topology evidence="1">Multi-pass membrane protein</topology>
    </subcellularLocation>
</comment>
<evidence type="ECO:0000259" key="8">
    <source>
        <dbReference type="PROSITE" id="PS50850"/>
    </source>
</evidence>
<dbReference type="InterPro" id="IPR024671">
    <property type="entry name" value="Atg22-like"/>
</dbReference>
<feature type="transmembrane region" description="Helical" evidence="7">
    <location>
        <begin position="301"/>
        <end position="319"/>
    </location>
</feature>
<dbReference type="eggNOG" id="COG2270">
    <property type="taxonomic scope" value="Bacteria"/>
</dbReference>
<gene>
    <name evidence="9" type="ORF">PGRAT_11280</name>
</gene>
<dbReference type="PROSITE" id="PS50850">
    <property type="entry name" value="MFS"/>
    <property type="match status" value="1"/>
</dbReference>
<dbReference type="GO" id="GO:0022857">
    <property type="term" value="F:transmembrane transporter activity"/>
    <property type="evidence" value="ECO:0007669"/>
    <property type="project" value="InterPro"/>
</dbReference>
<dbReference type="Proteomes" id="UP000029500">
    <property type="component" value="Chromosome"/>
</dbReference>
<feature type="compositionally biased region" description="Pro residues" evidence="6">
    <location>
        <begin position="424"/>
        <end position="433"/>
    </location>
</feature>
<name>A0A089M6X9_9BACL</name>
<reference evidence="9 10" key="1">
    <citation type="submission" date="2014-08" db="EMBL/GenBank/DDBJ databases">
        <title>Comparative genomics of the Paenibacillus odorifer group.</title>
        <authorList>
            <person name="den Bakker H.C."/>
            <person name="Tsai Y.-C."/>
            <person name="Martin N."/>
            <person name="Korlach J."/>
            <person name="Wiedmann M."/>
        </authorList>
    </citation>
    <scope>NUCLEOTIDE SEQUENCE [LARGE SCALE GENOMIC DNA]</scope>
    <source>
        <strain evidence="9 10">DSM 15220</strain>
    </source>
</reference>
<feature type="transmembrane region" description="Helical" evidence="7">
    <location>
        <begin position="390"/>
        <end position="407"/>
    </location>
</feature>
<dbReference type="RefSeq" id="WP_042266538.1">
    <property type="nucleotide sequence ID" value="NZ_CP009287.1"/>
</dbReference>
<evidence type="ECO:0000256" key="4">
    <source>
        <dbReference type="ARBA" id="ARBA00022989"/>
    </source>
</evidence>
<dbReference type="InterPro" id="IPR050495">
    <property type="entry name" value="ATG22/LtaA_families"/>
</dbReference>
<evidence type="ECO:0000256" key="2">
    <source>
        <dbReference type="ARBA" id="ARBA00022448"/>
    </source>
</evidence>
<dbReference type="InterPro" id="IPR036259">
    <property type="entry name" value="MFS_trans_sf"/>
</dbReference>
<dbReference type="STRING" id="189425.PGRAT_11280"/>
<keyword evidence="3 7" id="KW-0812">Transmembrane</keyword>
<evidence type="ECO:0000256" key="6">
    <source>
        <dbReference type="SAM" id="MobiDB-lite"/>
    </source>
</evidence>
<feature type="transmembrane region" description="Helical" evidence="7">
    <location>
        <begin position="359"/>
        <end position="378"/>
    </location>
</feature>
<feature type="transmembrane region" description="Helical" evidence="7">
    <location>
        <begin position="145"/>
        <end position="164"/>
    </location>
</feature>
<keyword evidence="5 7" id="KW-0472">Membrane</keyword>
<evidence type="ECO:0000313" key="9">
    <source>
        <dbReference type="EMBL" id="AIQ68135.1"/>
    </source>
</evidence>
<feature type="transmembrane region" description="Helical" evidence="7">
    <location>
        <begin position="104"/>
        <end position="124"/>
    </location>
</feature>
<feature type="transmembrane region" description="Helical" evidence="7">
    <location>
        <begin position="236"/>
        <end position="259"/>
    </location>
</feature>
<feature type="transmembrane region" description="Helical" evidence="7">
    <location>
        <begin position="80"/>
        <end position="98"/>
    </location>
</feature>
<feature type="transmembrane region" description="Helical" evidence="7">
    <location>
        <begin position="271"/>
        <end position="289"/>
    </location>
</feature>
<sequence length="441" mass="47132">MNKSAVRAWLMYDWANSAYATTVLAAVLPIFYSSVAASGLSENTAASYLAYTHAIGMALVALVSPLLGSISDLSGRKTSFLTAFALLGIVSTMGFALVGEGDWLLASALLVLSTLGFAGSLTFYDSMLPDLVPSGKREDVSAKGYALGYVGGGVLLAVNLLMIQQPQLLGMKDTLTGTRLSFVTVGMWWLIFSIPVIRRVPNLPRQAGGLTAGGYVRAAARRIGGSYRDIKRYPQLVRLIAAFWFYNDGINTIILMATIYGTTLGIGSSDLILALLITQFVGFPSTILLGKTAERLGAKRMLLVSLFIYVLIVILGFGMTQAIHFYILAVMVGLVQGGSQSISRSLLSDLMPLKRTGEFFGFVNITSKFSSIFGPFVFGLTQQLTGNPRLGILSLLLFFGLGIMIVLKLDVEKGKQDALQDGDPPVPPAPPHIPAHAAAEV</sequence>
<keyword evidence="10" id="KW-1185">Reference proteome</keyword>
<evidence type="ECO:0000256" key="3">
    <source>
        <dbReference type="ARBA" id="ARBA00022692"/>
    </source>
</evidence>
<dbReference type="SUPFAM" id="SSF103473">
    <property type="entry name" value="MFS general substrate transporter"/>
    <property type="match status" value="1"/>
</dbReference>
<dbReference type="GO" id="GO:0005886">
    <property type="term" value="C:plasma membrane"/>
    <property type="evidence" value="ECO:0007669"/>
    <property type="project" value="UniProtKB-SubCell"/>
</dbReference>
<accession>A0A089M6X9</accession>
<dbReference type="PANTHER" id="PTHR23519">
    <property type="entry name" value="AUTOPHAGY-RELATED PROTEIN 22"/>
    <property type="match status" value="1"/>
</dbReference>
<dbReference type="OrthoDB" id="9768783at2"/>